<organism evidence="1 2">
    <name type="scientific">Populus alba x Populus x berolinensis</name>
    <dbReference type="NCBI Taxonomy" id="444605"/>
    <lineage>
        <taxon>Eukaryota</taxon>
        <taxon>Viridiplantae</taxon>
        <taxon>Streptophyta</taxon>
        <taxon>Embryophyta</taxon>
        <taxon>Tracheophyta</taxon>
        <taxon>Spermatophyta</taxon>
        <taxon>Magnoliopsida</taxon>
        <taxon>eudicotyledons</taxon>
        <taxon>Gunneridae</taxon>
        <taxon>Pentapetalae</taxon>
        <taxon>rosids</taxon>
        <taxon>fabids</taxon>
        <taxon>Malpighiales</taxon>
        <taxon>Salicaceae</taxon>
        <taxon>Saliceae</taxon>
        <taxon>Populus</taxon>
    </lineage>
</organism>
<sequence length="78" mass="9155">MLNFFPSQGILPMNIMKSSHLKIQHDRHALILPLKKCRGRAFQDPRVICFDDFHVHLHLVPFAFQHLLIIQTSNLRVN</sequence>
<reference evidence="1" key="1">
    <citation type="journal article" date="2023" name="Mol. Ecol. Resour.">
        <title>Chromosome-level genome assembly of a triploid poplar Populus alba 'Berolinensis'.</title>
        <authorList>
            <person name="Chen S."/>
            <person name="Yu Y."/>
            <person name="Wang X."/>
            <person name="Wang S."/>
            <person name="Zhang T."/>
            <person name="Zhou Y."/>
            <person name="He R."/>
            <person name="Meng N."/>
            <person name="Wang Y."/>
            <person name="Liu W."/>
            <person name="Liu Z."/>
            <person name="Liu J."/>
            <person name="Guo Q."/>
            <person name="Huang H."/>
            <person name="Sederoff R.R."/>
            <person name="Wang G."/>
            <person name="Qu G."/>
            <person name="Chen S."/>
        </authorList>
    </citation>
    <scope>NUCLEOTIDE SEQUENCE</scope>
    <source>
        <strain evidence="1">SC-2020</strain>
    </source>
</reference>
<proteinExistence type="predicted"/>
<dbReference type="Proteomes" id="UP001164929">
    <property type="component" value="Chromosome 6"/>
</dbReference>
<protein>
    <submittedName>
        <fullName evidence="1">Uncharacterized protein</fullName>
    </submittedName>
</protein>
<evidence type="ECO:0000313" key="1">
    <source>
        <dbReference type="EMBL" id="KAJ6993121.1"/>
    </source>
</evidence>
<evidence type="ECO:0000313" key="2">
    <source>
        <dbReference type="Proteomes" id="UP001164929"/>
    </source>
</evidence>
<dbReference type="AlphaFoldDB" id="A0AAD6VZJ5"/>
<dbReference type="EMBL" id="JAQIZT010000006">
    <property type="protein sequence ID" value="KAJ6993121.1"/>
    <property type="molecule type" value="Genomic_DNA"/>
</dbReference>
<accession>A0AAD6VZJ5</accession>
<keyword evidence="2" id="KW-1185">Reference proteome</keyword>
<gene>
    <name evidence="1" type="ORF">NC653_016299</name>
</gene>
<comment type="caution">
    <text evidence="1">The sequence shown here is derived from an EMBL/GenBank/DDBJ whole genome shotgun (WGS) entry which is preliminary data.</text>
</comment>
<name>A0AAD6VZJ5_9ROSI</name>